<dbReference type="PANTHER" id="PTHR47186">
    <property type="entry name" value="LEUCINE-RICH REPEAT-CONTAINING PROTEIN 57"/>
    <property type="match status" value="1"/>
</dbReference>
<name>A0A816J009_BRANA</name>
<proteinExistence type="predicted"/>
<accession>A0A816J009</accession>
<dbReference type="AlphaFoldDB" id="A0A816J009"/>
<dbReference type="Proteomes" id="UP001295469">
    <property type="component" value="Chromosome C09"/>
</dbReference>
<dbReference type="InterPro" id="IPR032675">
    <property type="entry name" value="LRR_dom_sf"/>
</dbReference>
<reference evidence="1" key="1">
    <citation type="submission" date="2021-01" db="EMBL/GenBank/DDBJ databases">
        <authorList>
            <consortium name="Genoscope - CEA"/>
            <person name="William W."/>
        </authorList>
    </citation>
    <scope>NUCLEOTIDE SEQUENCE</scope>
</reference>
<protein>
    <submittedName>
        <fullName evidence="1">(rape) hypothetical protein</fullName>
    </submittedName>
</protein>
<organism evidence="1">
    <name type="scientific">Brassica napus</name>
    <name type="common">Rape</name>
    <dbReference type="NCBI Taxonomy" id="3708"/>
    <lineage>
        <taxon>Eukaryota</taxon>
        <taxon>Viridiplantae</taxon>
        <taxon>Streptophyta</taxon>
        <taxon>Embryophyta</taxon>
        <taxon>Tracheophyta</taxon>
        <taxon>Spermatophyta</taxon>
        <taxon>Magnoliopsida</taxon>
        <taxon>eudicotyledons</taxon>
        <taxon>Gunneridae</taxon>
        <taxon>Pentapetalae</taxon>
        <taxon>rosids</taxon>
        <taxon>malvids</taxon>
        <taxon>Brassicales</taxon>
        <taxon>Brassicaceae</taxon>
        <taxon>Brassiceae</taxon>
        <taxon>Brassica</taxon>
    </lineage>
</organism>
<dbReference type="Gene3D" id="3.80.10.10">
    <property type="entry name" value="Ribonuclease Inhibitor"/>
    <property type="match status" value="1"/>
</dbReference>
<gene>
    <name evidence="1" type="ORF">DARMORV10_C09P58590.1</name>
</gene>
<sequence>MVLSNSWYLKEIPDLSNATSLEELDLHGCESLLELTSTIGNATKLKRCKLSDCFLLKELPSSMGRLINLQELDLMSTGLKELEKLSSCSRLKILDLSWTLIGLVLINWICLGV</sequence>
<dbReference type="SUPFAM" id="SSF52058">
    <property type="entry name" value="L domain-like"/>
    <property type="match status" value="1"/>
</dbReference>
<dbReference type="EMBL" id="HG994373">
    <property type="protein sequence ID" value="CAF1780305.1"/>
    <property type="molecule type" value="Genomic_DNA"/>
</dbReference>
<dbReference type="PANTHER" id="PTHR47186:SF3">
    <property type="entry name" value="OS09G0267800 PROTEIN"/>
    <property type="match status" value="1"/>
</dbReference>
<evidence type="ECO:0000313" key="1">
    <source>
        <dbReference type="EMBL" id="CAF1780305.1"/>
    </source>
</evidence>